<accession>J9FN55</accession>
<protein>
    <recommendedName>
        <fullName evidence="3">Regulatory protein RecX</fullName>
    </recommendedName>
</protein>
<dbReference type="Gene3D" id="1.10.10.10">
    <property type="entry name" value="Winged helix-like DNA-binding domain superfamily/Winged helix DNA-binding domain"/>
    <property type="match status" value="1"/>
</dbReference>
<sequence>MIEITEDDALSRMTAYCASSEHCRAEVSEKLQRWGIAYDAIDRIIRHLEQENFINEERFCRAFINDKFRFAKWGKVKIGQALQLKKISPFVYRPLLNEIDKEEYLSILQKLLASKKKSIHAENDYELNGKLVRFALSRGFEMKDIGQCICLSDESDENECAG</sequence>
<dbReference type="Pfam" id="PF02631">
    <property type="entry name" value="RecX_HTH2"/>
    <property type="match status" value="1"/>
</dbReference>
<evidence type="ECO:0000256" key="1">
    <source>
        <dbReference type="ARBA" id="ARBA00004496"/>
    </source>
</evidence>
<evidence type="ECO:0000313" key="8">
    <source>
        <dbReference type="EMBL" id="EJW96376.1"/>
    </source>
</evidence>
<dbReference type="InterPro" id="IPR053924">
    <property type="entry name" value="RecX_HTH_2nd"/>
</dbReference>
<evidence type="ECO:0000256" key="2">
    <source>
        <dbReference type="ARBA" id="ARBA00009695"/>
    </source>
</evidence>
<dbReference type="InterPro" id="IPR003783">
    <property type="entry name" value="Regulatory_RecX"/>
</dbReference>
<dbReference type="Pfam" id="PF21981">
    <property type="entry name" value="RecX_HTH3"/>
    <property type="match status" value="1"/>
</dbReference>
<evidence type="ECO:0000256" key="3">
    <source>
        <dbReference type="ARBA" id="ARBA00018111"/>
    </source>
</evidence>
<dbReference type="PANTHER" id="PTHR33602:SF1">
    <property type="entry name" value="REGULATORY PROTEIN RECX FAMILY PROTEIN"/>
    <property type="match status" value="1"/>
</dbReference>
<dbReference type="InterPro" id="IPR053926">
    <property type="entry name" value="RecX_HTH_1st"/>
</dbReference>
<evidence type="ECO:0000256" key="4">
    <source>
        <dbReference type="ARBA" id="ARBA00022490"/>
    </source>
</evidence>
<dbReference type="AlphaFoldDB" id="J9FN55"/>
<dbReference type="GO" id="GO:0005737">
    <property type="term" value="C:cytoplasm"/>
    <property type="evidence" value="ECO:0007669"/>
    <property type="project" value="UniProtKB-SubCell"/>
</dbReference>
<dbReference type="EMBL" id="AMCI01005311">
    <property type="protein sequence ID" value="EJW96376.1"/>
    <property type="molecule type" value="Genomic_DNA"/>
</dbReference>
<comment type="caution">
    <text evidence="8">The sequence shown here is derived from an EMBL/GenBank/DDBJ whole genome shotgun (WGS) entry which is preliminary data.</text>
</comment>
<dbReference type="PANTHER" id="PTHR33602">
    <property type="entry name" value="REGULATORY PROTEIN RECX FAMILY PROTEIN"/>
    <property type="match status" value="1"/>
</dbReference>
<feature type="domain" description="RecX third three-helical" evidence="6">
    <location>
        <begin position="102"/>
        <end position="149"/>
    </location>
</feature>
<dbReference type="Pfam" id="PF21982">
    <property type="entry name" value="RecX_HTH1"/>
    <property type="match status" value="1"/>
</dbReference>
<gene>
    <name evidence="8" type="ORF">EVA_15518</name>
</gene>
<proteinExistence type="inferred from homology"/>
<feature type="domain" description="RecX first three-helical" evidence="7">
    <location>
        <begin position="9"/>
        <end position="48"/>
    </location>
</feature>
<name>J9FN55_9ZZZZ</name>
<evidence type="ECO:0000259" key="6">
    <source>
        <dbReference type="Pfam" id="PF21981"/>
    </source>
</evidence>
<dbReference type="GO" id="GO:0006282">
    <property type="term" value="P:regulation of DNA repair"/>
    <property type="evidence" value="ECO:0007669"/>
    <property type="project" value="InterPro"/>
</dbReference>
<comment type="subcellular location">
    <subcellularLocation>
        <location evidence="1">Cytoplasm</location>
    </subcellularLocation>
</comment>
<dbReference type="InterPro" id="IPR053925">
    <property type="entry name" value="RecX_HTH_3rd"/>
</dbReference>
<dbReference type="InterPro" id="IPR036388">
    <property type="entry name" value="WH-like_DNA-bd_sf"/>
</dbReference>
<evidence type="ECO:0000259" key="5">
    <source>
        <dbReference type="Pfam" id="PF02631"/>
    </source>
</evidence>
<evidence type="ECO:0000259" key="7">
    <source>
        <dbReference type="Pfam" id="PF21982"/>
    </source>
</evidence>
<comment type="similarity">
    <text evidence="2">Belongs to the RecX family.</text>
</comment>
<feature type="domain" description="RecX second three-helical" evidence="5">
    <location>
        <begin position="55"/>
        <end position="89"/>
    </location>
</feature>
<keyword evidence="4" id="KW-0963">Cytoplasm</keyword>
<organism evidence="8">
    <name type="scientific">gut metagenome</name>
    <dbReference type="NCBI Taxonomy" id="749906"/>
    <lineage>
        <taxon>unclassified sequences</taxon>
        <taxon>metagenomes</taxon>
        <taxon>organismal metagenomes</taxon>
    </lineage>
</organism>
<reference evidence="8" key="1">
    <citation type="journal article" date="2012" name="PLoS ONE">
        <title>Gene sets for utilization of primary and secondary nutrition supplies in the distal gut of endangered iberian lynx.</title>
        <authorList>
            <person name="Alcaide M."/>
            <person name="Messina E."/>
            <person name="Richter M."/>
            <person name="Bargiela R."/>
            <person name="Peplies J."/>
            <person name="Huws S.A."/>
            <person name="Newbold C.J."/>
            <person name="Golyshin P.N."/>
            <person name="Simon M.A."/>
            <person name="Lopez G."/>
            <person name="Yakimov M.M."/>
            <person name="Ferrer M."/>
        </authorList>
    </citation>
    <scope>NUCLEOTIDE SEQUENCE</scope>
</reference>